<comment type="caution">
    <text evidence="1">The sequence shown here is derived from an EMBL/GenBank/DDBJ whole genome shotgun (WGS) entry which is preliminary data.</text>
</comment>
<sequence>MNGLSLITSKYIPQKSGLAAILIVTVNLSNELPEKFLISGNLVKKYLRGVTITPHRVFLWFGFHLFQNKYSSITLLLCFIMFLY</sequence>
<reference evidence="1" key="1">
    <citation type="submission" date="2013-07" db="EMBL/GenBank/DDBJ databases">
        <title>Sub-species coevolution in mutualistic symbiosis.</title>
        <authorList>
            <person name="Murfin K."/>
            <person name="Klassen J."/>
            <person name="Lee M."/>
            <person name="Forst S."/>
            <person name="Stock P."/>
            <person name="Goodrich-Blair H."/>
        </authorList>
    </citation>
    <scope>NUCLEOTIDE SEQUENCE [LARGE SCALE GENOMIC DNA]</scope>
    <source>
        <strain evidence="1">Intermedium</strain>
    </source>
</reference>
<protein>
    <submittedName>
        <fullName evidence="1">Uncharacterized protein</fullName>
    </submittedName>
</protein>
<evidence type="ECO:0000313" key="1">
    <source>
        <dbReference type="EMBL" id="CDH33629.1"/>
    </source>
</evidence>
<dbReference type="EMBL" id="CBTB010000195">
    <property type="protein sequence ID" value="CDH33629.1"/>
    <property type="molecule type" value="Genomic_DNA"/>
</dbReference>
<dbReference type="Proteomes" id="UP000028480">
    <property type="component" value="Unassembled WGS sequence"/>
</dbReference>
<proteinExistence type="predicted"/>
<dbReference type="AlphaFoldDB" id="A0A077QJ80"/>
<dbReference type="HOGENOM" id="CLU_2526701_0_0_6"/>
<name>A0A077QJ80_XENBV</name>
<organism evidence="1 2">
    <name type="scientific">Xenorhabdus bovienii str. Intermedium</name>
    <dbReference type="NCBI Taxonomy" id="1379677"/>
    <lineage>
        <taxon>Bacteria</taxon>
        <taxon>Pseudomonadati</taxon>
        <taxon>Pseudomonadota</taxon>
        <taxon>Gammaproteobacteria</taxon>
        <taxon>Enterobacterales</taxon>
        <taxon>Morganellaceae</taxon>
        <taxon>Xenorhabdus</taxon>
    </lineage>
</organism>
<accession>A0A077QJ80</accession>
<evidence type="ECO:0000313" key="2">
    <source>
        <dbReference type="Proteomes" id="UP000028480"/>
    </source>
</evidence>
<gene>
    <name evidence="1" type="ORF">XBI1_2740022</name>
</gene>